<dbReference type="PANTHER" id="PTHR33223:SF6">
    <property type="entry name" value="CCHC-TYPE DOMAIN-CONTAINING PROTEIN"/>
    <property type="match status" value="1"/>
</dbReference>
<proteinExistence type="predicted"/>
<dbReference type="Gene3D" id="4.10.60.10">
    <property type="entry name" value="Zinc finger, CCHC-type"/>
    <property type="match status" value="1"/>
</dbReference>
<sequence>MDRSKSRRLETPPLDGRESRRRRPIDEVSRRSRSRTRRDSESEHRRSRLKERRSPLKERRSPRDHDRLHALEQEMERERRRLRDLQDDLQRERNRIRWTVSNQRELDQPRFRSSEHSGTTENQARPSKRVRSPDIQHENSEPRRSRLEKHALQSDKSASPSFSTKDVMNILKSLKQLPSQPSTYSALTTSSNHKNILPDFDPSSKNQRIDSWLNKVNECATVYGWDEKTTIHFSMQKLQGLAKTWYESLPSILYNWTEWQSKLINAFPCEQNYGQTLEEMLRRKTKLNEPIEVYFYEKLAMLNQCNIEGKRAVDCIIHGLTDRTLKSSAITLRCTHPEQLLQFLMSNKESSHLIDRMHYKFIPGTDSSNLDNNNSSAYKVEKVMSQNNNIFCYNCKEKGHPFLKCPKPILKCGKCNKVGHRIEDCFTQIQVLSFFKDIHVNIVPTKCFIDFGSEMPFSGVHIQNIAPVKLVAVSDVNVYGLASIKVTIDKLWLTCTVSGWTNVRVTVISYRNFIDKFNV</sequence>
<feature type="region of interest" description="Disordered" evidence="2">
    <location>
        <begin position="1"/>
        <end position="70"/>
    </location>
</feature>
<keyword evidence="5" id="KW-1185">Reference proteome</keyword>
<feature type="compositionally biased region" description="Basic and acidic residues" evidence="2">
    <location>
        <begin position="1"/>
        <end position="30"/>
    </location>
</feature>
<keyword evidence="1" id="KW-0863">Zinc-finger</keyword>
<dbReference type="EMBL" id="JBEUOH010000002">
    <property type="protein sequence ID" value="KAL0901900.1"/>
    <property type="molecule type" value="Genomic_DNA"/>
</dbReference>
<dbReference type="PROSITE" id="PS50158">
    <property type="entry name" value="ZF_CCHC"/>
    <property type="match status" value="1"/>
</dbReference>
<name>A0ABR3ILF2_LOXSC</name>
<accession>A0ABR3ILF2</accession>
<dbReference type="InterPro" id="IPR001878">
    <property type="entry name" value="Znf_CCHC"/>
</dbReference>
<comment type="caution">
    <text evidence="4">The sequence shown here is derived from an EMBL/GenBank/DDBJ whole genome shotgun (WGS) entry which is preliminary data.</text>
</comment>
<feature type="region of interest" description="Disordered" evidence="2">
    <location>
        <begin position="107"/>
        <end position="164"/>
    </location>
</feature>
<dbReference type="InterPro" id="IPR036875">
    <property type="entry name" value="Znf_CCHC_sf"/>
</dbReference>
<protein>
    <recommendedName>
        <fullName evidence="3">CCHC-type domain-containing protein</fullName>
    </recommendedName>
</protein>
<dbReference type="SUPFAM" id="SSF57756">
    <property type="entry name" value="Retrovirus zinc finger-like domains"/>
    <property type="match status" value="1"/>
</dbReference>
<evidence type="ECO:0000313" key="4">
    <source>
        <dbReference type="EMBL" id="KAL0901900.1"/>
    </source>
</evidence>
<evidence type="ECO:0000256" key="2">
    <source>
        <dbReference type="SAM" id="MobiDB-lite"/>
    </source>
</evidence>
<keyword evidence="1" id="KW-0479">Metal-binding</keyword>
<dbReference type="SMART" id="SM00343">
    <property type="entry name" value="ZnF_C2HC"/>
    <property type="match status" value="2"/>
</dbReference>
<feature type="compositionally biased region" description="Basic and acidic residues" evidence="2">
    <location>
        <begin position="131"/>
        <end position="153"/>
    </location>
</feature>
<feature type="compositionally biased region" description="Polar residues" evidence="2">
    <location>
        <begin position="116"/>
        <end position="125"/>
    </location>
</feature>
<dbReference type="Proteomes" id="UP001549920">
    <property type="component" value="Unassembled WGS sequence"/>
</dbReference>
<evidence type="ECO:0000259" key="3">
    <source>
        <dbReference type="PROSITE" id="PS50158"/>
    </source>
</evidence>
<reference evidence="4 5" key="1">
    <citation type="submission" date="2024-06" db="EMBL/GenBank/DDBJ databases">
        <title>A chromosome-level genome assembly of beet webworm, Loxostege sticticalis.</title>
        <authorList>
            <person name="Zhang Y."/>
        </authorList>
    </citation>
    <scope>NUCLEOTIDE SEQUENCE [LARGE SCALE GENOMIC DNA]</scope>
    <source>
        <strain evidence="4">AQ026</strain>
        <tissue evidence="4">Whole body</tissue>
    </source>
</reference>
<feature type="compositionally biased region" description="Polar residues" evidence="2">
    <location>
        <begin position="154"/>
        <end position="164"/>
    </location>
</feature>
<organism evidence="4 5">
    <name type="scientific">Loxostege sticticalis</name>
    <name type="common">Beet webworm moth</name>
    <dbReference type="NCBI Taxonomy" id="481309"/>
    <lineage>
        <taxon>Eukaryota</taxon>
        <taxon>Metazoa</taxon>
        <taxon>Ecdysozoa</taxon>
        <taxon>Arthropoda</taxon>
        <taxon>Hexapoda</taxon>
        <taxon>Insecta</taxon>
        <taxon>Pterygota</taxon>
        <taxon>Neoptera</taxon>
        <taxon>Endopterygota</taxon>
        <taxon>Lepidoptera</taxon>
        <taxon>Glossata</taxon>
        <taxon>Ditrysia</taxon>
        <taxon>Pyraloidea</taxon>
        <taxon>Crambidae</taxon>
        <taxon>Pyraustinae</taxon>
        <taxon>Loxostege</taxon>
    </lineage>
</organism>
<feature type="compositionally biased region" description="Basic and acidic residues" evidence="2">
    <location>
        <begin position="52"/>
        <end position="70"/>
    </location>
</feature>
<feature type="domain" description="CCHC-type" evidence="3">
    <location>
        <begin position="392"/>
        <end position="407"/>
    </location>
</feature>
<gene>
    <name evidence="4" type="ORF">ABMA27_007049</name>
</gene>
<evidence type="ECO:0000313" key="5">
    <source>
        <dbReference type="Proteomes" id="UP001549920"/>
    </source>
</evidence>
<dbReference type="PANTHER" id="PTHR33223">
    <property type="entry name" value="CCHC-TYPE DOMAIN-CONTAINING PROTEIN"/>
    <property type="match status" value="1"/>
</dbReference>
<keyword evidence="1" id="KW-0862">Zinc</keyword>
<evidence type="ECO:0000256" key="1">
    <source>
        <dbReference type="PROSITE-ProRule" id="PRU00047"/>
    </source>
</evidence>